<dbReference type="GO" id="GO:0032418">
    <property type="term" value="P:lysosome localization"/>
    <property type="evidence" value="ECO:0007669"/>
    <property type="project" value="TreeGrafter"/>
</dbReference>
<dbReference type="Proteomes" id="UP000242188">
    <property type="component" value="Unassembled WGS sequence"/>
</dbReference>
<dbReference type="GO" id="GO:0007040">
    <property type="term" value="P:lysosome organization"/>
    <property type="evidence" value="ECO:0007669"/>
    <property type="project" value="TreeGrafter"/>
</dbReference>
<dbReference type="STRING" id="6573.A0A210R0V8"/>
<gene>
    <name evidence="5" type="ORF">KP79_PYT04374</name>
</gene>
<comment type="caution">
    <text evidence="5">The sequence shown here is derived from an EMBL/GenBank/DDBJ whole genome shotgun (WGS) entry which is preliminary data.</text>
</comment>
<dbReference type="GO" id="GO:2000300">
    <property type="term" value="P:regulation of synaptic vesicle exocytosis"/>
    <property type="evidence" value="ECO:0007669"/>
    <property type="project" value="TreeGrafter"/>
</dbReference>
<feature type="compositionally biased region" description="Polar residues" evidence="4">
    <location>
        <begin position="1"/>
        <end position="20"/>
    </location>
</feature>
<dbReference type="GO" id="GO:0099078">
    <property type="term" value="C:BORC complex"/>
    <property type="evidence" value="ECO:0007669"/>
    <property type="project" value="TreeGrafter"/>
</dbReference>
<accession>A0A210R0V8</accession>
<sequence>MADNPSITPSTSSADGSTDSLDSRTRDAVADGLVELLKPAVEEIDDRVKTVRDSQVELRQQIDCLADDLKKIAEQQAVPVDLEPYVKKLNNSRRRVMLVNNILQNVQERLTKLYNNVSKETARRKTLLDSPSSGPPH</sequence>
<dbReference type="GO" id="GO:0031083">
    <property type="term" value="C:BLOC-1 complex"/>
    <property type="evidence" value="ECO:0007669"/>
    <property type="project" value="InterPro"/>
</dbReference>
<keyword evidence="2" id="KW-0175">Coiled coil</keyword>
<dbReference type="GO" id="GO:0008021">
    <property type="term" value="C:synaptic vesicle"/>
    <property type="evidence" value="ECO:0007669"/>
    <property type="project" value="TreeGrafter"/>
</dbReference>
<dbReference type="Pfam" id="PF14712">
    <property type="entry name" value="Snapin_Pallidin"/>
    <property type="match status" value="1"/>
</dbReference>
<dbReference type="OrthoDB" id="5399166at2759"/>
<evidence type="ECO:0000256" key="4">
    <source>
        <dbReference type="SAM" id="MobiDB-lite"/>
    </source>
</evidence>
<dbReference type="GO" id="GO:0000149">
    <property type="term" value="F:SNARE binding"/>
    <property type="evidence" value="ECO:0007669"/>
    <property type="project" value="TreeGrafter"/>
</dbReference>
<evidence type="ECO:0000256" key="3">
    <source>
        <dbReference type="ARBA" id="ARBA00033330"/>
    </source>
</evidence>
<organism evidence="5 6">
    <name type="scientific">Mizuhopecten yessoensis</name>
    <name type="common">Japanese scallop</name>
    <name type="synonym">Patinopecten yessoensis</name>
    <dbReference type="NCBI Taxonomy" id="6573"/>
    <lineage>
        <taxon>Eukaryota</taxon>
        <taxon>Metazoa</taxon>
        <taxon>Spiralia</taxon>
        <taxon>Lophotrochozoa</taxon>
        <taxon>Mollusca</taxon>
        <taxon>Bivalvia</taxon>
        <taxon>Autobranchia</taxon>
        <taxon>Pteriomorphia</taxon>
        <taxon>Pectinida</taxon>
        <taxon>Pectinoidea</taxon>
        <taxon>Pectinidae</taxon>
        <taxon>Mizuhopecten</taxon>
    </lineage>
</organism>
<dbReference type="GO" id="GO:0008333">
    <property type="term" value="P:endosome to lysosome transport"/>
    <property type="evidence" value="ECO:0007669"/>
    <property type="project" value="TreeGrafter"/>
</dbReference>
<dbReference type="EMBL" id="NEDP02000942">
    <property type="protein sequence ID" value="OWF54648.1"/>
    <property type="molecule type" value="Genomic_DNA"/>
</dbReference>
<dbReference type="InterPro" id="IPR017246">
    <property type="entry name" value="Snapin"/>
</dbReference>
<proteinExistence type="inferred from homology"/>
<evidence type="ECO:0000313" key="5">
    <source>
        <dbReference type="EMBL" id="OWF54648.1"/>
    </source>
</evidence>
<evidence type="ECO:0000256" key="2">
    <source>
        <dbReference type="ARBA" id="ARBA00023054"/>
    </source>
</evidence>
<dbReference type="PANTHER" id="PTHR31305">
    <property type="entry name" value="SNARE-ASSOCIATED PROTEIN SNAPIN"/>
    <property type="match status" value="1"/>
</dbReference>
<dbReference type="GO" id="GO:0006886">
    <property type="term" value="P:intracellular protein transport"/>
    <property type="evidence" value="ECO:0007669"/>
    <property type="project" value="InterPro"/>
</dbReference>
<reference evidence="5 6" key="1">
    <citation type="journal article" date="2017" name="Nat. Ecol. Evol.">
        <title>Scallop genome provides insights into evolution of bilaterian karyotype and development.</title>
        <authorList>
            <person name="Wang S."/>
            <person name="Zhang J."/>
            <person name="Jiao W."/>
            <person name="Li J."/>
            <person name="Xun X."/>
            <person name="Sun Y."/>
            <person name="Guo X."/>
            <person name="Huan P."/>
            <person name="Dong B."/>
            <person name="Zhang L."/>
            <person name="Hu X."/>
            <person name="Sun X."/>
            <person name="Wang J."/>
            <person name="Zhao C."/>
            <person name="Wang Y."/>
            <person name="Wang D."/>
            <person name="Huang X."/>
            <person name="Wang R."/>
            <person name="Lv J."/>
            <person name="Li Y."/>
            <person name="Zhang Z."/>
            <person name="Liu B."/>
            <person name="Lu W."/>
            <person name="Hui Y."/>
            <person name="Liang J."/>
            <person name="Zhou Z."/>
            <person name="Hou R."/>
            <person name="Li X."/>
            <person name="Liu Y."/>
            <person name="Li H."/>
            <person name="Ning X."/>
            <person name="Lin Y."/>
            <person name="Zhao L."/>
            <person name="Xing Q."/>
            <person name="Dou J."/>
            <person name="Li Y."/>
            <person name="Mao J."/>
            <person name="Guo H."/>
            <person name="Dou H."/>
            <person name="Li T."/>
            <person name="Mu C."/>
            <person name="Jiang W."/>
            <person name="Fu Q."/>
            <person name="Fu X."/>
            <person name="Miao Y."/>
            <person name="Liu J."/>
            <person name="Yu Q."/>
            <person name="Li R."/>
            <person name="Liao H."/>
            <person name="Li X."/>
            <person name="Kong Y."/>
            <person name="Jiang Z."/>
            <person name="Chourrout D."/>
            <person name="Li R."/>
            <person name="Bao Z."/>
        </authorList>
    </citation>
    <scope>NUCLEOTIDE SEQUENCE [LARGE SCALE GENOMIC DNA]</scope>
    <source>
        <strain evidence="5 6">PY_sf001</strain>
    </source>
</reference>
<evidence type="ECO:0000256" key="1">
    <source>
        <dbReference type="ARBA" id="ARBA00006111"/>
    </source>
</evidence>
<name>A0A210R0V8_MIZYE</name>
<protein>
    <recommendedName>
        <fullName evidence="3">Biogenesis of lysosome-related organelles complex 1 subunit 7</fullName>
    </recommendedName>
</protein>
<dbReference type="GO" id="GO:0016079">
    <property type="term" value="P:synaptic vesicle exocytosis"/>
    <property type="evidence" value="ECO:0007669"/>
    <property type="project" value="TreeGrafter"/>
</dbReference>
<feature type="region of interest" description="Disordered" evidence="4">
    <location>
        <begin position="1"/>
        <end position="25"/>
    </location>
</feature>
<dbReference type="InterPro" id="IPR028119">
    <property type="entry name" value="Snapin/Pallidin/Snn1"/>
</dbReference>
<comment type="similarity">
    <text evidence="1">Belongs to the SNAPIN family.</text>
</comment>
<dbReference type="AlphaFoldDB" id="A0A210R0V8"/>
<dbReference type="PANTHER" id="PTHR31305:SF2">
    <property type="entry name" value="SNARE-ASSOCIATED PROTEIN SNAPIN"/>
    <property type="match status" value="1"/>
</dbReference>
<evidence type="ECO:0000313" key="6">
    <source>
        <dbReference type="Proteomes" id="UP000242188"/>
    </source>
</evidence>
<keyword evidence="6" id="KW-1185">Reference proteome</keyword>